<feature type="compositionally biased region" description="Basic residues" evidence="1">
    <location>
        <begin position="664"/>
        <end position="686"/>
    </location>
</feature>
<feature type="compositionally biased region" description="Basic and acidic residues" evidence="1">
    <location>
        <begin position="871"/>
        <end position="882"/>
    </location>
</feature>
<dbReference type="Proteomes" id="UP001152797">
    <property type="component" value="Unassembled WGS sequence"/>
</dbReference>
<evidence type="ECO:0000313" key="2">
    <source>
        <dbReference type="EMBL" id="CAI4020247.1"/>
    </source>
</evidence>
<feature type="compositionally biased region" description="Basic and acidic residues" evidence="1">
    <location>
        <begin position="267"/>
        <end position="278"/>
    </location>
</feature>
<feature type="compositionally biased region" description="Low complexity" evidence="1">
    <location>
        <begin position="687"/>
        <end position="707"/>
    </location>
</feature>
<reference evidence="3" key="2">
    <citation type="submission" date="2024-04" db="EMBL/GenBank/DDBJ databases">
        <authorList>
            <person name="Chen Y."/>
            <person name="Shah S."/>
            <person name="Dougan E. K."/>
            <person name="Thang M."/>
            <person name="Chan C."/>
        </authorList>
    </citation>
    <scope>NUCLEOTIDE SEQUENCE [LARGE SCALE GENOMIC DNA]</scope>
</reference>
<evidence type="ECO:0000256" key="1">
    <source>
        <dbReference type="SAM" id="MobiDB-lite"/>
    </source>
</evidence>
<feature type="compositionally biased region" description="Basic and acidic residues" evidence="1">
    <location>
        <begin position="606"/>
        <end position="617"/>
    </location>
</feature>
<organism evidence="2">
    <name type="scientific">Cladocopium goreaui</name>
    <dbReference type="NCBI Taxonomy" id="2562237"/>
    <lineage>
        <taxon>Eukaryota</taxon>
        <taxon>Sar</taxon>
        <taxon>Alveolata</taxon>
        <taxon>Dinophyceae</taxon>
        <taxon>Suessiales</taxon>
        <taxon>Symbiodiniaceae</taxon>
        <taxon>Cladocopium</taxon>
    </lineage>
</organism>
<accession>A0A9P1GSJ0</accession>
<dbReference type="OrthoDB" id="10690329at2759"/>
<feature type="region of interest" description="Disordered" evidence="1">
    <location>
        <begin position="260"/>
        <end position="425"/>
    </location>
</feature>
<feature type="region of interest" description="Disordered" evidence="1">
    <location>
        <begin position="832"/>
        <end position="928"/>
    </location>
</feature>
<gene>
    <name evidence="2" type="ORF">C1SCF055_LOCUS44684</name>
</gene>
<feature type="compositionally biased region" description="Basic and acidic residues" evidence="1">
    <location>
        <begin position="285"/>
        <end position="301"/>
    </location>
</feature>
<sequence>MPPDPAVNRVRYNVQIPKSDSKGKRIGKTNRTFSVKKFIGPGISEAQADAAALAAAEAFRAELVEKGILSEPRQKDPNFTSEVPGVSWYKNYKKWVVLIRPKGGKKVIHGGYFTEKAAAEAKALELREKDGLQRRVKPVATLSELPVFHPKVPYRGVKWDVGEQLWHARFRAENGHFRVRPKDHSEAELERSFQVAVAWKKKQEKVCTAFHRLRNLVWGARFPGELGVTASRALHSCYLQLLQEADQFYFQLPSAGVQLLPNAPKGSEPHTPDQEGRDRKKKEKEKKDRKDKHNKEKSPGRERKRKHKEVKEEIAEEAPPAGKEKKAHRREDSRHREETSRRVKEESPNAEREGLASVKEEEVEEWEDAESETETADEASRSKSPLPRRRGLSSPVRPASPPGPPPAREARENSRPPGGGQGLFRRVIGGWPLRRQAAKAKAAARLGLRRPARAEGTPQELFERFEEVKACAVDPSELLTCGKVWCTEVVYWKEKTQCAGVFKSLRFEEGEGWMELQVAGTTSEHLLKHLSGVAGGRIRGHLCPEGCAQEISADDILHLVKVKKVKAGEEEDWMKNLLAAGGDQRDELEALRREARLGGGASPLREAGDGAAQDKKAKKEKKKAKEKKAEEKRPRSPSQGGQKRKGGRDLGVILGGSGLDPDPRKRKRYLKKAKKLMRRHKRKKKSSNSSSSSSERGSSRSSSSFSSMGGASEVFGQTRMAKRLAGRFPGVLTACSLAAMQEQLLTTQGQLWEIDKREIPPLFLQYFRSNLASRMTPAMRREALHLSVCLDLGLQGRIPEMLDVLGQRLKALESQTAGKHWTVTTQFELVPEEQGSVATSQETEAAMKEAREAGKLRTQASRAFGTSTGQDRWEDWRRDQPKGKGQKGQGKGKDWRREGKGDSKDPRREKEGEKAGPSREYLPATGQTGPAGFLAQEIGELAGKKLVAMGNVINAALSQASPSLGGELEMRKDRPATCAKTSYRIYLDNFDVIRKTDPATAEAVQGTPGLLSLLARQAYAEAHLPRHPRKATCQEKCAEVQGAVLDGVLGIAYPKPQKVGLYVSLALELLRRGAATQREMQVVCGGFVYFALFRRPLLSALNAVWHFIESLKGEPPVVRVPLPAAVRLELARFCALVPLARLDFRLMCQGISLANRPRLYWCDWELLSMEGVQISKVDHPKWGDFHEISLQATVDPADFLEPGQGDVENTRNCLFSSVLFKKLYLGLGEPRVGEALLFVESRCLPYPGENTRPTAPMAPIILPGLPPGVSHSLVEASCFVT</sequence>
<dbReference type="PANTHER" id="PTHR13491:SF0">
    <property type="entry name" value="ZINC FINGER CCHC DOMAIN-CONTAINING PROTEIN 10"/>
    <property type="match status" value="1"/>
</dbReference>
<evidence type="ECO:0000313" key="3">
    <source>
        <dbReference type="EMBL" id="CAL1173622.1"/>
    </source>
</evidence>
<reference evidence="2" key="1">
    <citation type="submission" date="2022-10" db="EMBL/GenBank/DDBJ databases">
        <authorList>
            <person name="Chen Y."/>
            <person name="Dougan E. K."/>
            <person name="Chan C."/>
            <person name="Rhodes N."/>
            <person name="Thang M."/>
        </authorList>
    </citation>
    <scope>NUCLEOTIDE SEQUENCE</scope>
</reference>
<proteinExistence type="predicted"/>
<dbReference type="EMBL" id="CAMXCT010006799">
    <property type="protein sequence ID" value="CAI4020247.1"/>
    <property type="molecule type" value="Genomic_DNA"/>
</dbReference>
<comment type="caution">
    <text evidence="2">The sequence shown here is derived from an EMBL/GenBank/DDBJ whole genome shotgun (WGS) entry which is preliminary data.</text>
</comment>
<feature type="region of interest" description="Disordered" evidence="1">
    <location>
        <begin position="596"/>
        <end position="710"/>
    </location>
</feature>
<feature type="compositionally biased region" description="Pro residues" evidence="1">
    <location>
        <begin position="398"/>
        <end position="407"/>
    </location>
</feature>
<name>A0A9P1GSJ0_9DINO</name>
<feature type="compositionally biased region" description="Basic and acidic residues" evidence="1">
    <location>
        <begin position="329"/>
        <end position="360"/>
    </location>
</feature>
<evidence type="ECO:0000313" key="4">
    <source>
        <dbReference type="Proteomes" id="UP001152797"/>
    </source>
</evidence>
<dbReference type="EMBL" id="CAMXCT030006799">
    <property type="protein sequence ID" value="CAL4807559.1"/>
    <property type="molecule type" value="Genomic_DNA"/>
</dbReference>
<protein>
    <submittedName>
        <fullName evidence="2">Uncharacterized protein</fullName>
    </submittedName>
</protein>
<dbReference type="EMBL" id="CAMXCT020006799">
    <property type="protein sequence ID" value="CAL1173622.1"/>
    <property type="molecule type" value="Genomic_DNA"/>
</dbReference>
<feature type="compositionally biased region" description="Polar residues" evidence="1">
    <location>
        <begin position="858"/>
        <end position="870"/>
    </location>
</feature>
<dbReference type="InterPro" id="IPR039715">
    <property type="entry name" value="ZCCHC10"/>
</dbReference>
<feature type="compositionally biased region" description="Basic and acidic residues" evidence="1">
    <location>
        <begin position="891"/>
        <end position="917"/>
    </location>
</feature>
<keyword evidence="4" id="KW-1185">Reference proteome</keyword>
<dbReference type="PANTHER" id="PTHR13491">
    <property type="entry name" value="ZCCHC10 PROTEIN"/>
    <property type="match status" value="1"/>
</dbReference>
<feature type="compositionally biased region" description="Basic and acidic residues" evidence="1">
    <location>
        <begin position="845"/>
        <end position="855"/>
    </location>
</feature>
<feature type="compositionally biased region" description="Acidic residues" evidence="1">
    <location>
        <begin position="361"/>
        <end position="377"/>
    </location>
</feature>